<dbReference type="SUPFAM" id="SSF53850">
    <property type="entry name" value="Periplasmic binding protein-like II"/>
    <property type="match status" value="1"/>
</dbReference>
<sequence>MIKKVIKRSVTAIAIFSMLAAVMTGCTPKGTKETVNQTGEAVTAEPTKADTATPEGKAKVLRWGTHWQAGLDPNYQDPTTGEYTMDEASRQASLAALQAAKDQLNVDVEFVQYASDTRSELITSVLANTPVCDIAILWGGSENTILSQNILQPLDEYADMFADSEYSWMLYDKLYGHNYFLTSKQAFIPRWPLVYNATMIEKVDSLKDSEGKTIYPTTLFQDGKWTWSTFKEYLSKIQSFYANTKAPDGTEFNTIKAYETDHRFAGLSAIFAAGGEIYGANGLMADSKASLKAVAYVKELMDAGVLTECGLYDDGYTPKWLQGSNDFGAGATVFTDSADWIIAGAASSAADRGESIGIVPWPRPDDMAADDPNYKQVLTVGDSMGILKGVDAETTKLALEFLKVYYSTYYKTLGGVESVSAYKDSAATSQATNLGFDIFNETYGDDLLKTFQYIANQTVPNDYSDLLGFRVVWDDVLGKSFYGVDGYASYDVSIAANKNLFTEKAANMEAILSSDEIRDNIAPSISASAALVFPVGTDPKSVAFSDYVSIEDAVDGVLDATTATYDYSATDFTKVGSYGDGLKVLMADKSGNEGSMNTTVIVFNPDNKTAPVVTPVEGYRQIKLDEDASKISWKGDFIASALDADGLDVSAIIAADISNLDTSTPGDYDVVVTVTDFAGNSSEVTLTVTVGEAE</sequence>
<dbReference type="InterPro" id="IPR013783">
    <property type="entry name" value="Ig-like_fold"/>
</dbReference>
<name>A0A6S6QZ80_9FIRM</name>
<dbReference type="Gene3D" id="2.60.40.10">
    <property type="entry name" value="Immunoglobulins"/>
    <property type="match status" value="1"/>
</dbReference>
<dbReference type="EMBL" id="AP023367">
    <property type="protein sequence ID" value="BCJ93167.1"/>
    <property type="molecule type" value="Genomic_DNA"/>
</dbReference>
<gene>
    <name evidence="1" type="ORF">acsn021_07360</name>
</gene>
<dbReference type="Proteomes" id="UP000515561">
    <property type="component" value="Chromosome"/>
</dbReference>
<protein>
    <submittedName>
        <fullName evidence="1">Uncharacterized protein</fullName>
    </submittedName>
</protein>
<dbReference type="PROSITE" id="PS51257">
    <property type="entry name" value="PROKAR_LIPOPROTEIN"/>
    <property type="match status" value="1"/>
</dbReference>
<reference evidence="1 2" key="1">
    <citation type="journal article" date="2016" name="Int. J. Syst. Evol. Microbiol.">
        <title>Descriptions of Anaerotaenia torta gen. nov., sp. nov. and Anaerocolumna cellulosilytica gen. nov., sp. nov. isolated from a methanogenic reactor of cattle waste.</title>
        <authorList>
            <person name="Uek A."/>
            <person name="Ohtaki Y."/>
            <person name="Kaku N."/>
            <person name="Ueki K."/>
        </authorList>
    </citation>
    <scope>NUCLEOTIDE SEQUENCE [LARGE SCALE GENOMIC DNA]</scope>
    <source>
        <strain evidence="1 2">SN021</strain>
    </source>
</reference>
<evidence type="ECO:0000313" key="2">
    <source>
        <dbReference type="Proteomes" id="UP000515561"/>
    </source>
</evidence>
<dbReference type="AlphaFoldDB" id="A0A6S6QZ80"/>
<evidence type="ECO:0000313" key="1">
    <source>
        <dbReference type="EMBL" id="BCJ93167.1"/>
    </source>
</evidence>
<organism evidence="1 2">
    <name type="scientific">Anaerocolumna cellulosilytica</name>
    <dbReference type="NCBI Taxonomy" id="433286"/>
    <lineage>
        <taxon>Bacteria</taxon>
        <taxon>Bacillati</taxon>
        <taxon>Bacillota</taxon>
        <taxon>Clostridia</taxon>
        <taxon>Lachnospirales</taxon>
        <taxon>Lachnospiraceae</taxon>
        <taxon>Anaerocolumna</taxon>
    </lineage>
</organism>
<proteinExistence type="predicted"/>
<dbReference type="Gene3D" id="3.40.190.10">
    <property type="entry name" value="Periplasmic binding protein-like II"/>
    <property type="match status" value="1"/>
</dbReference>
<dbReference type="RefSeq" id="WP_184095559.1">
    <property type="nucleotide sequence ID" value="NZ_AP023367.1"/>
</dbReference>
<dbReference type="KEGG" id="acel:acsn021_07360"/>
<accession>A0A6S6QZ80</accession>
<keyword evidence="2" id="KW-1185">Reference proteome</keyword>